<comment type="caution">
    <text evidence="3">The sequence shown here is derived from an EMBL/GenBank/DDBJ whole genome shotgun (WGS) entry which is preliminary data.</text>
</comment>
<feature type="transmembrane region" description="Helical" evidence="2">
    <location>
        <begin position="376"/>
        <end position="396"/>
    </location>
</feature>
<reference evidence="3" key="1">
    <citation type="journal article" date="2020" name="bioRxiv">
        <title>Comparative genomics of Chlamydomonas.</title>
        <authorList>
            <person name="Craig R.J."/>
            <person name="Hasan A.R."/>
            <person name="Ness R.W."/>
            <person name="Keightley P.D."/>
        </authorList>
    </citation>
    <scope>NUCLEOTIDE SEQUENCE</scope>
    <source>
        <strain evidence="3">CCAP 11/70</strain>
    </source>
</reference>
<feature type="region of interest" description="Disordered" evidence="1">
    <location>
        <begin position="1"/>
        <end position="24"/>
    </location>
</feature>
<feature type="transmembrane region" description="Helical" evidence="2">
    <location>
        <begin position="44"/>
        <end position="65"/>
    </location>
</feature>
<dbReference type="Proteomes" id="UP000612055">
    <property type="component" value="Unassembled WGS sequence"/>
</dbReference>
<evidence type="ECO:0000313" key="4">
    <source>
        <dbReference type="Proteomes" id="UP000612055"/>
    </source>
</evidence>
<keyword evidence="2" id="KW-1133">Transmembrane helix</keyword>
<gene>
    <name evidence="3" type="ORF">HYH03_001466</name>
</gene>
<feature type="transmembrane region" description="Helical" evidence="2">
    <location>
        <begin position="417"/>
        <end position="441"/>
    </location>
</feature>
<keyword evidence="4" id="KW-1185">Reference proteome</keyword>
<dbReference type="AlphaFoldDB" id="A0A835YDQ2"/>
<feature type="compositionally biased region" description="Gly residues" evidence="1">
    <location>
        <begin position="657"/>
        <end position="666"/>
    </location>
</feature>
<feature type="transmembrane region" description="Helical" evidence="2">
    <location>
        <begin position="197"/>
        <end position="221"/>
    </location>
</feature>
<dbReference type="OrthoDB" id="545320at2759"/>
<keyword evidence="2" id="KW-0472">Membrane</keyword>
<evidence type="ECO:0000313" key="3">
    <source>
        <dbReference type="EMBL" id="KAG2500701.1"/>
    </source>
</evidence>
<feature type="compositionally biased region" description="Low complexity" evidence="1">
    <location>
        <begin position="667"/>
        <end position="699"/>
    </location>
</feature>
<evidence type="ECO:0000256" key="1">
    <source>
        <dbReference type="SAM" id="MobiDB-lite"/>
    </source>
</evidence>
<feature type="transmembrane region" description="Helical" evidence="2">
    <location>
        <begin position="453"/>
        <end position="472"/>
    </location>
</feature>
<feature type="transmembrane region" description="Helical" evidence="2">
    <location>
        <begin position="345"/>
        <end position="370"/>
    </location>
</feature>
<protein>
    <submittedName>
        <fullName evidence="3">Uncharacterized protein</fullName>
    </submittedName>
</protein>
<name>A0A835YDQ2_9CHLO</name>
<feature type="transmembrane region" description="Helical" evidence="2">
    <location>
        <begin position="247"/>
        <end position="266"/>
    </location>
</feature>
<organism evidence="3 4">
    <name type="scientific">Edaphochlamys debaryana</name>
    <dbReference type="NCBI Taxonomy" id="47281"/>
    <lineage>
        <taxon>Eukaryota</taxon>
        <taxon>Viridiplantae</taxon>
        <taxon>Chlorophyta</taxon>
        <taxon>core chlorophytes</taxon>
        <taxon>Chlorophyceae</taxon>
        <taxon>CS clade</taxon>
        <taxon>Chlamydomonadales</taxon>
        <taxon>Chlamydomonadales incertae sedis</taxon>
        <taxon>Edaphochlamys</taxon>
    </lineage>
</organism>
<evidence type="ECO:0000256" key="2">
    <source>
        <dbReference type="SAM" id="Phobius"/>
    </source>
</evidence>
<sequence>MGSRSSKVVDDDGNSGSLKQVDDDKAGSGRLVDLKLAALDVYEYYGLGYLILRVLFWIFLVLAFFNCYTREQIVNSSNVVAHVSAFGPEEWHNRQVRDQASMSDALSYVFDLGASILANASASAANEQQQDLAQDTDFLARYSSLVELEVVTDYTLFPGKLAWLAVLALRDADLQTVRTVVATLDLYGDKLVEPTSFVLMGIVLAFSLAYLGVLLRSIWLYDLQRQRKWKAPGAVGEPGREPPRKAGWAWCIATYFIYSLWNLYLISASSTIAGTYLTGADHMTAALSSDTNLNKLLLWGCYTAAWYQIGAFALLLNGLSLYPYFRVHRGLRLYLHVLNAAWKALLDFLAFFAYIFLLIGFFCLATTQLPGVQPDLTYPSTAFAALAKLMLGFYSYEQFVNDAVPKAMLLTAVQEAVFWISVIMLFILVQNILLAIVAVAYDEAKLAEGTADASFLFVLLLRATWYPVAWYYRLWRRMQWHEVAVALHHWPTSTFSLYYKRWAAYYTFYLNWHFKPRSPWLHNPFRVSRRKEAARRELPPDSISAPLTHQELASSLLALGATPSFQRLIALKLPWPLHHVRAYEWNEGSLQTLAQLLWLCYTFDPAEEGREGGGREGGGNEGGGGGRWFFKSAALGAGALAASASRERREAAIVAAGEGGSDGGSGRWRSGGSEGGEAASPPAPLAQGSQPQGAPPQIGNSGGAGSGQRGDDLV</sequence>
<keyword evidence="2" id="KW-0812">Transmembrane</keyword>
<feature type="transmembrane region" description="Helical" evidence="2">
    <location>
        <begin position="305"/>
        <end position="325"/>
    </location>
</feature>
<proteinExistence type="predicted"/>
<dbReference type="EMBL" id="JAEHOE010000003">
    <property type="protein sequence ID" value="KAG2500701.1"/>
    <property type="molecule type" value="Genomic_DNA"/>
</dbReference>
<accession>A0A835YDQ2</accession>
<feature type="region of interest" description="Disordered" evidence="1">
    <location>
        <begin position="653"/>
        <end position="714"/>
    </location>
</feature>